<evidence type="ECO:0000259" key="10">
    <source>
        <dbReference type="PROSITE" id="PS51434"/>
    </source>
</evidence>
<dbReference type="Gene3D" id="1.10.10.2360">
    <property type="match status" value="1"/>
</dbReference>
<keyword evidence="4" id="KW-0509">mRNA transport</keyword>
<evidence type="ECO:0000256" key="6">
    <source>
        <dbReference type="ARBA" id="ARBA00023010"/>
    </source>
</evidence>
<keyword evidence="5" id="KW-0653">Protein transport</keyword>
<keyword evidence="6" id="KW-0811">Translocation</keyword>
<sequence>MAGVFGQVSGSFGASSEFGNAAGNSSNPFAINTTGTTNFPSFSTQGSGFGGCTTNAFGATSCLFGNASNLSNSFSPNSSGTTNFPSFSTQGSGFGGGTADVFGATSSSFVNSSNPTNLFTPNTTVTTSFSTQGPVFGGSTTNVFGATSSSFNASNLSNHFSPNTTRTTNFPSSSTQGSGFGSGTTSVFGATSSSFGNASNLLAPNTAGTTNFTSLPTQRSVFGGSTVSVFGVSSSSLGTSREGNASSSSNPFSLQNQGSFWSGAANVFGAPSSSSNFSFGQTSGSTNSNHNASLNAFGAASSPSSNPFAPSTFGTTTSPSFTSNGSFFGGNSTGEFGVRSASSPSFTFGKPAAIFKSSTVATTSIGSHGPNGSTSGGAFRGPSSSLFGQGSGSSASSTSFLTSPAPFWFGNKAGTSGPSAEVGFTSNKSNNVAVMPLTSNFPGTTHANLFSTSSSAASSSLPAGDGYRNKQYKHTIIKEDSKSYKLMSVSGMPFYESKSHEELRWEDYELKYGSQWNSVGNQAQEINNQKLDFCLPSATSSLDILSPSPTNMSTSTFSFPCLPSPDPSPNLSAFHGCHQITASVLNKQPLQNPQLPTQDVGLQPNHLLESVLKTHSPYNGNSASHTIQAPSLWTVPPVSPASTGNNGGASLDAGLPRIGLQQQLTAPGKVMDSIIAVKDPFGSEPARSWPFFGHSACLPFAHPGISSMPVSNKPAKTRGSSYFTSRHHSLKPLALHVRKYHPSTDGPKVPFFDPADDIQYTSKAYSYIVPRENPRSVIAASTGPTHVSAPENEASPLNHSSAVDYEECRDNAKKAQISSSALNSHKDDFSDNAKEMNELLIPKLQRADYYTEPKIEMLASIEISNPGFCCRVKDFVVGRNDYGWVKFHGETNVVRLNLDSLVEFNYREVIVYADEDEKPPVGQGLNKSAEVTLLNVKCVDKTGKEYTSGKMVEKYIEKLKQVAQKQGAEFVSYDPVKGEWKFCVQHF</sequence>
<dbReference type="InterPro" id="IPR037665">
    <property type="entry name" value="Nucleoporin_S59-like"/>
</dbReference>
<evidence type="ECO:0000256" key="1">
    <source>
        <dbReference type="ARBA" id="ARBA00004567"/>
    </source>
</evidence>
<gene>
    <name evidence="12" type="primary">LOC110788859</name>
</gene>
<dbReference type="Gene3D" id="3.30.1610.10">
    <property type="entry name" value="Peptidase S59, nucleoporin"/>
    <property type="match status" value="1"/>
</dbReference>
<dbReference type="GeneID" id="110788859"/>
<protein>
    <submittedName>
        <fullName evidence="12">Nuclear pore complex protein NUP98B</fullName>
    </submittedName>
</protein>
<keyword evidence="11" id="KW-1185">Reference proteome</keyword>
<evidence type="ECO:0000256" key="9">
    <source>
        <dbReference type="SAM" id="MobiDB-lite"/>
    </source>
</evidence>
<feature type="domain" description="Peptidase S59" evidence="10">
    <location>
        <begin position="846"/>
        <end position="987"/>
    </location>
</feature>
<keyword evidence="7" id="KW-0906">Nuclear pore complex</keyword>
<comment type="subcellular location">
    <subcellularLocation>
        <location evidence="1">Nucleus</location>
        <location evidence="1">Nuclear pore complex</location>
    </subcellularLocation>
</comment>
<evidence type="ECO:0000256" key="8">
    <source>
        <dbReference type="ARBA" id="ARBA00023242"/>
    </source>
</evidence>
<feature type="region of interest" description="Disordered" evidence="9">
    <location>
        <begin position="364"/>
        <end position="390"/>
    </location>
</feature>
<dbReference type="RefSeq" id="XP_056687674.1">
    <property type="nucleotide sequence ID" value="XM_056831696.1"/>
</dbReference>
<dbReference type="InterPro" id="IPR007230">
    <property type="entry name" value="Nup98_auto-Pept-S59_dom"/>
</dbReference>
<name>A0ABM3QWD5_SPIOL</name>
<dbReference type="PANTHER" id="PTHR23198">
    <property type="entry name" value="NUCLEOPORIN"/>
    <property type="match status" value="1"/>
</dbReference>
<evidence type="ECO:0000256" key="5">
    <source>
        <dbReference type="ARBA" id="ARBA00022927"/>
    </source>
</evidence>
<dbReference type="Pfam" id="PF04096">
    <property type="entry name" value="Nucleoporin2"/>
    <property type="match status" value="1"/>
</dbReference>
<reference evidence="11" key="1">
    <citation type="journal article" date="2021" name="Nat. Commun.">
        <title>Genomic analyses provide insights into spinach domestication and the genetic basis of agronomic traits.</title>
        <authorList>
            <person name="Cai X."/>
            <person name="Sun X."/>
            <person name="Xu C."/>
            <person name="Sun H."/>
            <person name="Wang X."/>
            <person name="Ge C."/>
            <person name="Zhang Z."/>
            <person name="Wang Q."/>
            <person name="Fei Z."/>
            <person name="Jiao C."/>
            <person name="Wang Q."/>
        </authorList>
    </citation>
    <scope>NUCLEOTIDE SEQUENCE [LARGE SCALE GENOMIC DNA]</scope>
    <source>
        <strain evidence="11">cv. Varoflay</strain>
    </source>
</reference>
<dbReference type="SUPFAM" id="SSF82215">
    <property type="entry name" value="C-terminal autoproteolytic domain of nucleoporin nup98"/>
    <property type="match status" value="1"/>
</dbReference>
<keyword evidence="8" id="KW-0539">Nucleus</keyword>
<dbReference type="PROSITE" id="PS51434">
    <property type="entry name" value="NUP_C"/>
    <property type="match status" value="1"/>
</dbReference>
<evidence type="ECO:0000313" key="11">
    <source>
        <dbReference type="Proteomes" id="UP000813463"/>
    </source>
</evidence>
<feature type="compositionally biased region" description="Polar residues" evidence="9">
    <location>
        <begin position="364"/>
        <end position="373"/>
    </location>
</feature>
<evidence type="ECO:0000256" key="4">
    <source>
        <dbReference type="ARBA" id="ARBA00022816"/>
    </source>
</evidence>
<dbReference type="Proteomes" id="UP000813463">
    <property type="component" value="Chromosome 6"/>
</dbReference>
<evidence type="ECO:0000256" key="2">
    <source>
        <dbReference type="ARBA" id="ARBA00008926"/>
    </source>
</evidence>
<organism evidence="11 12">
    <name type="scientific">Spinacia oleracea</name>
    <name type="common">Spinach</name>
    <dbReference type="NCBI Taxonomy" id="3562"/>
    <lineage>
        <taxon>Eukaryota</taxon>
        <taxon>Viridiplantae</taxon>
        <taxon>Streptophyta</taxon>
        <taxon>Embryophyta</taxon>
        <taxon>Tracheophyta</taxon>
        <taxon>Spermatophyta</taxon>
        <taxon>Magnoliopsida</taxon>
        <taxon>eudicotyledons</taxon>
        <taxon>Gunneridae</taxon>
        <taxon>Pentapetalae</taxon>
        <taxon>Caryophyllales</taxon>
        <taxon>Chenopodiaceae</taxon>
        <taxon>Chenopodioideae</taxon>
        <taxon>Anserineae</taxon>
        <taxon>Spinacia</taxon>
    </lineage>
</organism>
<proteinExistence type="inferred from homology"/>
<reference evidence="12" key="2">
    <citation type="submission" date="2025-08" db="UniProtKB">
        <authorList>
            <consortium name="RefSeq"/>
        </authorList>
    </citation>
    <scope>IDENTIFICATION</scope>
    <source>
        <tissue evidence="12">Leaf</tissue>
    </source>
</reference>
<feature type="compositionally biased region" description="Low complexity" evidence="9">
    <location>
        <begin position="381"/>
        <end position="390"/>
    </location>
</feature>
<dbReference type="InterPro" id="IPR036903">
    <property type="entry name" value="Nup98_auto-Pept-S59_dom_sf"/>
</dbReference>
<comment type="similarity">
    <text evidence="2">Belongs to the nucleoporin GLFG family.</text>
</comment>
<keyword evidence="3" id="KW-0813">Transport</keyword>
<accession>A0ABM3QWD5</accession>
<evidence type="ECO:0000256" key="7">
    <source>
        <dbReference type="ARBA" id="ARBA00023132"/>
    </source>
</evidence>
<evidence type="ECO:0000256" key="3">
    <source>
        <dbReference type="ARBA" id="ARBA00022448"/>
    </source>
</evidence>
<evidence type="ECO:0000313" key="12">
    <source>
        <dbReference type="RefSeq" id="XP_056687674.1"/>
    </source>
</evidence>
<dbReference type="PANTHER" id="PTHR23198:SF6">
    <property type="entry name" value="NUCLEAR PORE COMPLEX PROTEIN NUP98-NUP96"/>
    <property type="match status" value="1"/>
</dbReference>